<feature type="signal peptide" evidence="1">
    <location>
        <begin position="1"/>
        <end position="18"/>
    </location>
</feature>
<keyword evidence="1" id="KW-0732">Signal</keyword>
<proteinExistence type="predicted"/>
<feature type="chain" id="PRO_5046869886" description="DUF4468 domain-containing protein" evidence="1">
    <location>
        <begin position="19"/>
        <end position="198"/>
    </location>
</feature>
<keyword evidence="3" id="KW-1185">Reference proteome</keyword>
<reference evidence="2 3" key="1">
    <citation type="submission" date="2024-09" db="EMBL/GenBank/DDBJ databases">
        <authorList>
            <person name="Sun Q."/>
            <person name="Mori K."/>
        </authorList>
    </citation>
    <scope>NUCLEOTIDE SEQUENCE [LARGE SCALE GENOMIC DNA]</scope>
    <source>
        <strain evidence="2 3">CGMCC 1.12926</strain>
    </source>
</reference>
<name>A0ABV6BV77_9FLAO</name>
<protein>
    <recommendedName>
        <fullName evidence="4">DUF4468 domain-containing protein</fullName>
    </recommendedName>
</protein>
<dbReference type="EMBL" id="JBHLYW010000022">
    <property type="protein sequence ID" value="MFC0079343.1"/>
    <property type="molecule type" value="Genomic_DNA"/>
</dbReference>
<evidence type="ECO:0008006" key="4">
    <source>
        <dbReference type="Google" id="ProtNLM"/>
    </source>
</evidence>
<dbReference type="PROSITE" id="PS51257">
    <property type="entry name" value="PROKAR_LIPOPROTEIN"/>
    <property type="match status" value="1"/>
</dbReference>
<evidence type="ECO:0000256" key="1">
    <source>
        <dbReference type="SAM" id="SignalP"/>
    </source>
</evidence>
<gene>
    <name evidence="2" type="ORF">ACFFLS_20020</name>
</gene>
<evidence type="ECO:0000313" key="2">
    <source>
        <dbReference type="EMBL" id="MFC0079343.1"/>
    </source>
</evidence>
<dbReference type="Proteomes" id="UP001589734">
    <property type="component" value="Unassembled WGS sequence"/>
</dbReference>
<accession>A0ABV6BV77</accession>
<evidence type="ECO:0000313" key="3">
    <source>
        <dbReference type="Proteomes" id="UP001589734"/>
    </source>
</evidence>
<comment type="caution">
    <text evidence="2">The sequence shown here is derived from an EMBL/GenBank/DDBJ whole genome shotgun (WGS) entry which is preliminary data.</text>
</comment>
<organism evidence="2 3">
    <name type="scientific">Flavobacterium procerum</name>
    <dbReference type="NCBI Taxonomy" id="1455569"/>
    <lineage>
        <taxon>Bacteria</taxon>
        <taxon>Pseudomonadati</taxon>
        <taxon>Bacteroidota</taxon>
        <taxon>Flavobacteriia</taxon>
        <taxon>Flavobacteriales</taxon>
        <taxon>Flavobacteriaceae</taxon>
        <taxon>Flavobacterium</taxon>
    </lineage>
</organism>
<sequence length="198" mass="22925">MYLKSTYFLLLFTLFSCAGTDYTVYPIVNPVDVNPKSSTWLIDEAVLNINGYYSTEIIDAYKKILPENFGTVKSIRDYNSLSTINIMLKGNSTALAFYKEKTNCDYVIETEMKSVQNNLPVFQLHPDKSLTDELYIRIMVYNLKSNELVYDKEYRFYQTFTGGNDIAFSDKTEKFYKNAIKATVKDFAHKNGWKSKTK</sequence>
<dbReference type="RefSeq" id="WP_379686919.1">
    <property type="nucleotide sequence ID" value="NZ_JBHLYW010000022.1"/>
</dbReference>